<comment type="caution">
    <text evidence="2">The sequence shown here is derived from an EMBL/GenBank/DDBJ whole genome shotgun (WGS) entry which is preliminary data.</text>
</comment>
<evidence type="ECO:0000313" key="2">
    <source>
        <dbReference type="EMBL" id="KAK1343269.1"/>
    </source>
</evidence>
<reference evidence="2" key="1">
    <citation type="submission" date="2023-06" db="EMBL/GenBank/DDBJ databases">
        <title>Reference genome for the Northern bat (Eptesicus nilssonii), a most northern bat species.</title>
        <authorList>
            <person name="Laine V.N."/>
            <person name="Pulliainen A.T."/>
            <person name="Lilley T.M."/>
        </authorList>
    </citation>
    <scope>NUCLEOTIDE SEQUENCE</scope>
    <source>
        <strain evidence="2">BLF_Eptnil</strain>
        <tissue evidence="2">Kidney</tissue>
    </source>
</reference>
<feature type="non-terminal residue" evidence="2">
    <location>
        <position position="1"/>
    </location>
</feature>
<sequence length="511" mass="55655">WVRGQRGRGSTGWRKLPGKERVLSCKHPVGGSLRQGPGAAPAPHSRQPPGLSQEGGRSAAFSLRLPRSLSARRGRHKKAGARRAGRAGCCDLLLFHPRTPLRLLGRRPPPDVDSLRQQRSSSGRRRHRRGGPRGPEACGWMAMWPLRVYTRKKRTGQRLNLTPAPDLGPPVMAGALPGPSRRLAAHCPRGNGRAPGLRKIAEKAERSGQGGSSSGLPSSQLGVAGEKSLRESSTRFSGYDLLVDSSSTGELVSGLSLQHDISSSLLSYSITDSSTECKGFEENLSSFPSPELFRGSDYLDWEYPKLDEYMQCKNSTLLDTSKAVAIEKAPQFSNLSAILDNAACEVLAEKTYPLTPEKTKEKANPEPRDTNFQTKLSSHLKIKVPSSQQRSVLESNAGDKSVTRVLLPQPLEPALNTNPTILDKKSRGLLTSTPTSQTAGLEIDLSSVQKSSLEELFPNVSSCVNSDEIVPVSSSQENSSNEVVVSISPSNTKRNTYYYIRYFVYETSKNL</sequence>
<dbReference type="InterPro" id="IPR034545">
    <property type="entry name" value="Meikin"/>
</dbReference>
<feature type="region of interest" description="Disordered" evidence="1">
    <location>
        <begin position="64"/>
        <end position="83"/>
    </location>
</feature>
<dbReference type="PANTHER" id="PTHR38006">
    <property type="entry name" value="MEIOSIS-SPECIFIC KINETOCHORE PROTEIN"/>
    <property type="match status" value="1"/>
</dbReference>
<feature type="region of interest" description="Disordered" evidence="1">
    <location>
        <begin position="159"/>
        <end position="227"/>
    </location>
</feature>
<dbReference type="GO" id="GO:0051754">
    <property type="term" value="P:meiotic sister chromatid cohesion, centromeric"/>
    <property type="evidence" value="ECO:0007669"/>
    <property type="project" value="InterPro"/>
</dbReference>
<dbReference type="PANTHER" id="PTHR38006:SF1">
    <property type="entry name" value="MEIOSIS-SPECIFIC KINETOCHORE PROTEIN"/>
    <property type="match status" value="1"/>
</dbReference>
<dbReference type="AlphaFoldDB" id="A0AA40I5C8"/>
<evidence type="ECO:0000313" key="3">
    <source>
        <dbReference type="Proteomes" id="UP001177744"/>
    </source>
</evidence>
<feature type="compositionally biased region" description="Basic residues" evidence="1">
    <location>
        <begin position="70"/>
        <end position="83"/>
    </location>
</feature>
<dbReference type="EMBL" id="JAULJE010000005">
    <property type="protein sequence ID" value="KAK1343269.1"/>
    <property type="molecule type" value="Genomic_DNA"/>
</dbReference>
<feature type="compositionally biased region" description="Basic residues" evidence="1">
    <location>
        <begin position="122"/>
        <end position="131"/>
    </location>
</feature>
<dbReference type="GO" id="GO:0045143">
    <property type="term" value="P:homologous chromosome segregation"/>
    <property type="evidence" value="ECO:0007669"/>
    <property type="project" value="TreeGrafter"/>
</dbReference>
<dbReference type="Proteomes" id="UP001177744">
    <property type="component" value="Unassembled WGS sequence"/>
</dbReference>
<proteinExistence type="predicted"/>
<feature type="region of interest" description="Disordered" evidence="1">
    <location>
        <begin position="101"/>
        <end position="137"/>
    </location>
</feature>
<protein>
    <recommendedName>
        <fullName evidence="4">Meiosis-specific kinetochore protein</fullName>
    </recommendedName>
</protein>
<dbReference type="GO" id="GO:0016321">
    <property type="term" value="P:female meiosis chromosome segregation"/>
    <property type="evidence" value="ECO:0007669"/>
    <property type="project" value="TreeGrafter"/>
</dbReference>
<accession>A0AA40I5C8</accession>
<feature type="region of interest" description="Disordered" evidence="1">
    <location>
        <begin position="1"/>
        <end position="58"/>
    </location>
</feature>
<gene>
    <name evidence="2" type="ORF">QTO34_016047</name>
</gene>
<evidence type="ECO:0008006" key="4">
    <source>
        <dbReference type="Google" id="ProtNLM"/>
    </source>
</evidence>
<organism evidence="2 3">
    <name type="scientific">Cnephaeus nilssonii</name>
    <name type="common">Northern bat</name>
    <name type="synonym">Eptesicus nilssonii</name>
    <dbReference type="NCBI Taxonomy" id="3371016"/>
    <lineage>
        <taxon>Eukaryota</taxon>
        <taxon>Metazoa</taxon>
        <taxon>Chordata</taxon>
        <taxon>Craniata</taxon>
        <taxon>Vertebrata</taxon>
        <taxon>Euteleostomi</taxon>
        <taxon>Mammalia</taxon>
        <taxon>Eutheria</taxon>
        <taxon>Laurasiatheria</taxon>
        <taxon>Chiroptera</taxon>
        <taxon>Yangochiroptera</taxon>
        <taxon>Vespertilionidae</taxon>
        <taxon>Cnephaeus</taxon>
    </lineage>
</organism>
<name>A0AA40I5C8_CNENI</name>
<keyword evidence="3" id="KW-1185">Reference proteome</keyword>
<dbReference type="GO" id="GO:0010789">
    <property type="term" value="P:meiotic sister chromatid cohesion involved in meiosis I"/>
    <property type="evidence" value="ECO:0007669"/>
    <property type="project" value="TreeGrafter"/>
</dbReference>
<dbReference type="GO" id="GO:0000776">
    <property type="term" value="C:kinetochore"/>
    <property type="evidence" value="ECO:0007669"/>
    <property type="project" value="InterPro"/>
</dbReference>
<dbReference type="GO" id="GO:0007060">
    <property type="term" value="P:male meiosis chromosome segregation"/>
    <property type="evidence" value="ECO:0007669"/>
    <property type="project" value="TreeGrafter"/>
</dbReference>
<evidence type="ECO:0000256" key="1">
    <source>
        <dbReference type="SAM" id="MobiDB-lite"/>
    </source>
</evidence>